<keyword evidence="3" id="KW-0547">Nucleotide-binding</keyword>
<organism evidence="7 8">
    <name type="scientific">Thermoleptolyngbya sichuanensis A183</name>
    <dbReference type="NCBI Taxonomy" id="2737172"/>
    <lineage>
        <taxon>Bacteria</taxon>
        <taxon>Bacillati</taxon>
        <taxon>Cyanobacteriota</taxon>
        <taxon>Cyanophyceae</taxon>
        <taxon>Oculatellales</taxon>
        <taxon>Oculatellaceae</taxon>
        <taxon>Thermoleptolyngbya</taxon>
        <taxon>Thermoleptolyngbya sichuanensis</taxon>
    </lineage>
</organism>
<protein>
    <submittedName>
        <fullName evidence="7">DevA family ABC transporter ATP-binding protein</fullName>
    </submittedName>
</protein>
<dbReference type="SUPFAM" id="SSF52540">
    <property type="entry name" value="P-loop containing nucleoside triphosphate hydrolases"/>
    <property type="match status" value="1"/>
</dbReference>
<dbReference type="Pfam" id="PF00005">
    <property type="entry name" value="ABC_tran"/>
    <property type="match status" value="1"/>
</dbReference>
<dbReference type="Gene3D" id="3.40.50.300">
    <property type="entry name" value="P-loop containing nucleotide triphosphate hydrolases"/>
    <property type="match status" value="1"/>
</dbReference>
<dbReference type="InterPro" id="IPR017911">
    <property type="entry name" value="MacB-like_ATP-bd"/>
</dbReference>
<dbReference type="EMBL" id="CP053661">
    <property type="protein sequence ID" value="QKD84785.1"/>
    <property type="molecule type" value="Genomic_DNA"/>
</dbReference>
<dbReference type="GO" id="GO:0022857">
    <property type="term" value="F:transmembrane transporter activity"/>
    <property type="evidence" value="ECO:0007669"/>
    <property type="project" value="UniProtKB-ARBA"/>
</dbReference>
<evidence type="ECO:0000259" key="6">
    <source>
        <dbReference type="PROSITE" id="PS50893"/>
    </source>
</evidence>
<dbReference type="InterPro" id="IPR017871">
    <property type="entry name" value="ABC_transporter-like_CS"/>
</dbReference>
<dbReference type="InterPro" id="IPR027417">
    <property type="entry name" value="P-loop_NTPase"/>
</dbReference>
<evidence type="ECO:0000256" key="4">
    <source>
        <dbReference type="ARBA" id="ARBA00022840"/>
    </source>
</evidence>
<evidence type="ECO:0000256" key="2">
    <source>
        <dbReference type="ARBA" id="ARBA00022448"/>
    </source>
</evidence>
<name>A0A6M8BRB9_9CYAN</name>
<gene>
    <name evidence="7" type="ORF">HPC62_05375</name>
</gene>
<reference evidence="7 8" key="1">
    <citation type="submission" date="2020-05" db="EMBL/GenBank/DDBJ databases">
        <title>Complete genome sequence of of a novel Thermoleptolyngbya strain isolated from hot springs of Ganzi, Sichuan China.</title>
        <authorList>
            <person name="Tang J."/>
            <person name="Daroch M."/>
            <person name="Li L."/>
            <person name="Waleron K."/>
            <person name="Waleron M."/>
            <person name="Waleron M."/>
        </authorList>
    </citation>
    <scope>NUCLEOTIDE SEQUENCE [LARGE SCALE GENOMIC DNA]</scope>
    <source>
        <strain evidence="7 8">PKUAC-SCTA183</strain>
    </source>
</reference>
<dbReference type="PROSITE" id="PS00211">
    <property type="entry name" value="ABC_TRANSPORTER_1"/>
    <property type="match status" value="1"/>
</dbReference>
<evidence type="ECO:0000313" key="8">
    <source>
        <dbReference type="Proteomes" id="UP000505210"/>
    </source>
</evidence>
<feature type="region of interest" description="Disordered" evidence="5">
    <location>
        <begin position="1"/>
        <end position="20"/>
    </location>
</feature>
<dbReference type="Proteomes" id="UP000505210">
    <property type="component" value="Chromosome"/>
</dbReference>
<dbReference type="GO" id="GO:0005524">
    <property type="term" value="F:ATP binding"/>
    <property type="evidence" value="ECO:0007669"/>
    <property type="project" value="UniProtKB-KW"/>
</dbReference>
<feature type="domain" description="ABC transporter" evidence="6">
    <location>
        <begin position="31"/>
        <end position="268"/>
    </location>
</feature>
<keyword evidence="2" id="KW-0813">Transport</keyword>
<dbReference type="SMART" id="SM00382">
    <property type="entry name" value="AAA"/>
    <property type="match status" value="1"/>
</dbReference>
<dbReference type="InterPro" id="IPR003439">
    <property type="entry name" value="ABC_transporter-like_ATP-bd"/>
</dbReference>
<evidence type="ECO:0000256" key="1">
    <source>
        <dbReference type="ARBA" id="ARBA00005417"/>
    </source>
</evidence>
<dbReference type="InterPro" id="IPR014324">
    <property type="entry name" value="ABC_heterocyst_DevA"/>
</dbReference>
<dbReference type="PANTHER" id="PTHR42798">
    <property type="entry name" value="LIPOPROTEIN-RELEASING SYSTEM ATP-BINDING PROTEIN LOLD"/>
    <property type="match status" value="1"/>
</dbReference>
<keyword evidence="4 7" id="KW-0067">ATP-binding</keyword>
<proteinExistence type="inferred from homology"/>
<evidence type="ECO:0000313" key="7">
    <source>
        <dbReference type="EMBL" id="QKD84785.1"/>
    </source>
</evidence>
<comment type="similarity">
    <text evidence="1">Belongs to the ABC transporter superfamily.</text>
</comment>
<dbReference type="GO" id="GO:0016887">
    <property type="term" value="F:ATP hydrolysis activity"/>
    <property type="evidence" value="ECO:0007669"/>
    <property type="project" value="InterPro"/>
</dbReference>
<evidence type="ECO:0000256" key="5">
    <source>
        <dbReference type="SAM" id="MobiDB-lite"/>
    </source>
</evidence>
<dbReference type="AlphaFoldDB" id="A0A6M8BRB9"/>
<sequence>MENLAGDRPTAEPNPAAGATAVVAPSPSATVQIRNLNYFFGQGELQKQVLYNINLDLLPGQIVIMTGPSGSGKTTLLTLIGALRTVQDGSLRVLGRELVGMGRGQLVEVRRNIGFIFQAHNLFDSLTASQNVEMAVELMPNWRTKREQSVAMLTQLGLGERVDYKPRALSGGQKQRVAIARALVNQPTLILADEPTAALDKKSGREVVELMQRLAKEQNCTILMVTHDNRILDIADRIVSLVDGRLESDEDLTHFMESHDPRTLDRRMFMTL</sequence>
<dbReference type="GO" id="GO:0098796">
    <property type="term" value="C:membrane protein complex"/>
    <property type="evidence" value="ECO:0007669"/>
    <property type="project" value="UniProtKB-ARBA"/>
</dbReference>
<dbReference type="InterPro" id="IPR003593">
    <property type="entry name" value="AAA+_ATPase"/>
</dbReference>
<dbReference type="KEGG" id="theu:HPC62_05375"/>
<dbReference type="NCBIfam" id="TIGR02982">
    <property type="entry name" value="heterocyst_DevA"/>
    <property type="match status" value="1"/>
</dbReference>
<dbReference type="PROSITE" id="PS50893">
    <property type="entry name" value="ABC_TRANSPORTER_2"/>
    <property type="match status" value="1"/>
</dbReference>
<evidence type="ECO:0000256" key="3">
    <source>
        <dbReference type="ARBA" id="ARBA00022741"/>
    </source>
</evidence>
<dbReference type="FunFam" id="3.40.50.300:FF:000032">
    <property type="entry name" value="Export ABC transporter ATP-binding protein"/>
    <property type="match status" value="1"/>
</dbReference>
<accession>A0A6M8BRB9</accession>
<dbReference type="PANTHER" id="PTHR42798:SF6">
    <property type="entry name" value="CELL DIVISION ATP-BINDING PROTEIN FTSE"/>
    <property type="match status" value="1"/>
</dbReference>
<dbReference type="CDD" id="cd03255">
    <property type="entry name" value="ABC_MJ0796_LolCDE_FtsE"/>
    <property type="match status" value="1"/>
</dbReference>
<keyword evidence="8" id="KW-1185">Reference proteome</keyword>